<evidence type="ECO:0000259" key="2">
    <source>
        <dbReference type="Pfam" id="PF13280"/>
    </source>
</evidence>
<dbReference type="InterPro" id="IPR013196">
    <property type="entry name" value="HTH_11"/>
</dbReference>
<organism evidence="3 4">
    <name type="scientific">Aliisedimentitalea scapharcae</name>
    <dbReference type="NCBI Taxonomy" id="1524259"/>
    <lineage>
        <taxon>Bacteria</taxon>
        <taxon>Pseudomonadati</taxon>
        <taxon>Pseudomonadota</taxon>
        <taxon>Alphaproteobacteria</taxon>
        <taxon>Rhodobacterales</taxon>
        <taxon>Roseobacteraceae</taxon>
        <taxon>Aliisedimentitalea</taxon>
    </lineage>
</organism>
<dbReference type="SUPFAM" id="SSF46785">
    <property type="entry name" value="Winged helix' DNA-binding domain"/>
    <property type="match status" value="1"/>
</dbReference>
<keyword evidence="4" id="KW-1185">Reference proteome</keyword>
<dbReference type="Pfam" id="PF13280">
    <property type="entry name" value="WYL"/>
    <property type="match status" value="1"/>
</dbReference>
<dbReference type="InterPro" id="IPR036390">
    <property type="entry name" value="WH_DNA-bd_sf"/>
</dbReference>
<dbReference type="PANTHER" id="PTHR34580:SF3">
    <property type="entry name" value="PROTEIN PAFB"/>
    <property type="match status" value="1"/>
</dbReference>
<dbReference type="Proteomes" id="UP001623232">
    <property type="component" value="Chromosome"/>
</dbReference>
<feature type="domain" description="WYL" evidence="2">
    <location>
        <begin position="136"/>
        <end position="199"/>
    </location>
</feature>
<evidence type="ECO:0000259" key="1">
    <source>
        <dbReference type="Pfam" id="PF08279"/>
    </source>
</evidence>
<dbReference type="Pfam" id="PF08279">
    <property type="entry name" value="HTH_11"/>
    <property type="match status" value="1"/>
</dbReference>
<dbReference type="PROSITE" id="PS52050">
    <property type="entry name" value="WYL"/>
    <property type="match status" value="1"/>
</dbReference>
<protein>
    <submittedName>
        <fullName evidence="3">YafY family protein</fullName>
    </submittedName>
</protein>
<dbReference type="PANTHER" id="PTHR34580">
    <property type="match status" value="1"/>
</dbReference>
<reference evidence="3 4" key="1">
    <citation type="submission" date="2023-04" db="EMBL/GenBank/DDBJ databases">
        <title>Complete genome sequence of Alisedimentitalea scapharcae.</title>
        <authorList>
            <person name="Rong J.-C."/>
            <person name="Yi M.-L."/>
            <person name="Zhao Q."/>
        </authorList>
    </citation>
    <scope>NUCLEOTIDE SEQUENCE [LARGE SCALE GENOMIC DNA]</scope>
    <source>
        <strain evidence="3 4">KCTC 42119</strain>
    </source>
</reference>
<accession>A0ABZ2XUI2</accession>
<dbReference type="InterPro" id="IPR036388">
    <property type="entry name" value="WH-like_DNA-bd_sf"/>
</dbReference>
<dbReference type="InterPro" id="IPR051534">
    <property type="entry name" value="CBASS_pafABC_assoc_protein"/>
</dbReference>
<dbReference type="Gene3D" id="1.10.10.10">
    <property type="entry name" value="Winged helix-like DNA-binding domain superfamily/Winged helix DNA-binding domain"/>
    <property type="match status" value="1"/>
</dbReference>
<name>A0ABZ2XUI2_9RHOB</name>
<dbReference type="RefSeq" id="WP_406645856.1">
    <property type="nucleotide sequence ID" value="NZ_CP123584.1"/>
</dbReference>
<proteinExistence type="predicted"/>
<dbReference type="EMBL" id="CP123584">
    <property type="protein sequence ID" value="WZK88470.1"/>
    <property type="molecule type" value="Genomic_DNA"/>
</dbReference>
<sequence length="231" mass="26077">MRRSSRLFEIIQILRGAPGPVTADALAEGLEVSTRTIYRDISALQAMRTPVEGEAGIGYMMRRGYDLPPLNFDAEEVEALHVGLSMLARTGDSALQEAASRICRKIEALHEDSSWLQVAPWGAPPDDPARGCVSIAALRDAVRDERKLRLTYRNGQEQESQRIVRPVAVIYHLECTMLAAWCELRGGFRHFRTDRIWGCEPMEEQFIGQGNALRMVWQDLNRWEETSPAHS</sequence>
<evidence type="ECO:0000313" key="4">
    <source>
        <dbReference type="Proteomes" id="UP001623232"/>
    </source>
</evidence>
<dbReference type="InterPro" id="IPR026881">
    <property type="entry name" value="WYL_dom"/>
</dbReference>
<feature type="domain" description="Helix-turn-helix type 11" evidence="1">
    <location>
        <begin position="6"/>
        <end position="59"/>
    </location>
</feature>
<gene>
    <name evidence="3" type="ORF">QEZ52_17975</name>
</gene>
<evidence type="ECO:0000313" key="3">
    <source>
        <dbReference type="EMBL" id="WZK88470.1"/>
    </source>
</evidence>